<keyword evidence="1" id="KW-1133">Transmembrane helix</keyword>
<keyword evidence="1" id="KW-0472">Membrane</keyword>
<keyword evidence="1" id="KW-0812">Transmembrane</keyword>
<reference evidence="2" key="1">
    <citation type="submission" date="2014-09" db="EMBL/GenBank/DDBJ databases">
        <title>Genome sequence of the luminous mushroom Mycena chlorophos for searching fungal bioluminescence genes.</title>
        <authorList>
            <person name="Tanaka Y."/>
            <person name="Kasuga D."/>
            <person name="Oba Y."/>
            <person name="Hase S."/>
            <person name="Sato K."/>
            <person name="Oba Y."/>
            <person name="Sakakibara Y."/>
        </authorList>
    </citation>
    <scope>NUCLEOTIDE SEQUENCE</scope>
</reference>
<protein>
    <submittedName>
        <fullName evidence="2">Uncharacterized protein</fullName>
    </submittedName>
</protein>
<evidence type="ECO:0000313" key="2">
    <source>
        <dbReference type="EMBL" id="GAT55066.1"/>
    </source>
</evidence>
<feature type="transmembrane region" description="Helical" evidence="1">
    <location>
        <begin position="344"/>
        <end position="365"/>
    </location>
</feature>
<evidence type="ECO:0000313" key="3">
    <source>
        <dbReference type="Proteomes" id="UP000815677"/>
    </source>
</evidence>
<name>A0ABQ0LVH9_MYCCL</name>
<proteinExistence type="predicted"/>
<feature type="transmembrane region" description="Helical" evidence="1">
    <location>
        <begin position="236"/>
        <end position="254"/>
    </location>
</feature>
<dbReference type="Proteomes" id="UP000815677">
    <property type="component" value="Unassembled WGS sequence"/>
</dbReference>
<accession>A0ABQ0LVH9</accession>
<gene>
    <name evidence="2" type="ORF">MCHLO_11870</name>
</gene>
<feature type="transmembrane region" description="Helical" evidence="1">
    <location>
        <begin position="395"/>
        <end position="420"/>
    </location>
</feature>
<dbReference type="EMBL" id="DF848888">
    <property type="protein sequence ID" value="GAT55066.1"/>
    <property type="molecule type" value="Genomic_DNA"/>
</dbReference>
<evidence type="ECO:0000256" key="1">
    <source>
        <dbReference type="SAM" id="Phobius"/>
    </source>
</evidence>
<feature type="transmembrane region" description="Helical" evidence="1">
    <location>
        <begin position="305"/>
        <end position="324"/>
    </location>
</feature>
<organism evidence="2 3">
    <name type="scientific">Mycena chlorophos</name>
    <name type="common">Agaric fungus</name>
    <name type="synonym">Agaricus chlorophos</name>
    <dbReference type="NCBI Taxonomy" id="658473"/>
    <lineage>
        <taxon>Eukaryota</taxon>
        <taxon>Fungi</taxon>
        <taxon>Dikarya</taxon>
        <taxon>Basidiomycota</taxon>
        <taxon>Agaricomycotina</taxon>
        <taxon>Agaricomycetes</taxon>
        <taxon>Agaricomycetidae</taxon>
        <taxon>Agaricales</taxon>
        <taxon>Marasmiineae</taxon>
        <taxon>Mycenaceae</taxon>
        <taxon>Mycena</taxon>
    </lineage>
</organism>
<keyword evidence="3" id="KW-1185">Reference proteome</keyword>
<sequence>MNTSGPCIDDALLGDTLESVEGSIPRTLDICNATAFRLAVLLQLRTYKLRRKTSVDDVWTRYTDSTSRLHDIQQIEGQIRVVFDEFIAEHRTTQEIERVLWSPFSISAHSSKQLRVADFLTSTDCPPQLACHGVVMLSLDRLWRRGPCEGGPLRPANEHSRLDQFCTPRVLHCLDLITHLLYFGVLVSYVMHPPYETAGENEEDTEIQRTGWREILLVILSASILCRPWNIFKIPTLVLFIVFLLHLPTVPFAGGWGFDVLLVCFAMHAFQFHFPAAPSPLFFFKRSLPFAAFLVDGFYRVILPFLLFFLPIFVLITTWLSIALSETFFSPLSLIPTPIQTRTTVLYLFFALASVISCSLFVLVVQGRALQDTGGWDGYSPSVGRSARASFAKAVMVYSTAFTFPAPFSLVNVLLLHVPALFWTMILRRPLVAISEAQKLLWRLTVRPFALPIAGLFLLFPDRRLG</sequence>
<feature type="transmembrane region" description="Helical" evidence="1">
    <location>
        <begin position="440"/>
        <end position="460"/>
    </location>
</feature>